<evidence type="ECO:0008006" key="2">
    <source>
        <dbReference type="Google" id="ProtNLM"/>
    </source>
</evidence>
<feature type="non-terminal residue" evidence="1">
    <location>
        <position position="1"/>
    </location>
</feature>
<name>A0A381P8U6_9ZZZZ</name>
<dbReference type="AlphaFoldDB" id="A0A381P8U6"/>
<dbReference type="InterPro" id="IPR014710">
    <property type="entry name" value="RmlC-like_jellyroll"/>
</dbReference>
<dbReference type="Gene3D" id="2.60.120.10">
    <property type="entry name" value="Jelly Rolls"/>
    <property type="match status" value="2"/>
</dbReference>
<organism evidence="1">
    <name type="scientific">marine metagenome</name>
    <dbReference type="NCBI Taxonomy" id="408172"/>
    <lineage>
        <taxon>unclassified sequences</taxon>
        <taxon>metagenomes</taxon>
        <taxon>ecological metagenomes</taxon>
    </lineage>
</organism>
<reference evidence="1" key="1">
    <citation type="submission" date="2018-05" db="EMBL/GenBank/DDBJ databases">
        <authorList>
            <person name="Lanie J.A."/>
            <person name="Ng W.-L."/>
            <person name="Kazmierczak K.M."/>
            <person name="Andrzejewski T.M."/>
            <person name="Davidsen T.M."/>
            <person name="Wayne K.J."/>
            <person name="Tettelin H."/>
            <person name="Glass J.I."/>
            <person name="Rusch D."/>
            <person name="Podicherti R."/>
            <person name="Tsui H.-C.T."/>
            <person name="Winkler M.E."/>
        </authorList>
    </citation>
    <scope>NUCLEOTIDE SEQUENCE</scope>
</reference>
<dbReference type="PANTHER" id="PTHR43346">
    <property type="entry name" value="LIGAND BINDING DOMAIN PROTEIN, PUTATIVE (AFU_ORTHOLOGUE AFUA_6G14370)-RELATED"/>
    <property type="match status" value="1"/>
</dbReference>
<dbReference type="InterPro" id="IPR052538">
    <property type="entry name" value="Flavonoid_dioxygenase-like"/>
</dbReference>
<dbReference type="EMBL" id="UINC01000843">
    <property type="protein sequence ID" value="SUZ62033.1"/>
    <property type="molecule type" value="Genomic_DNA"/>
</dbReference>
<dbReference type="PANTHER" id="PTHR43346:SF1">
    <property type="entry name" value="QUERCETIN 2,3-DIOXYGENASE-RELATED"/>
    <property type="match status" value="1"/>
</dbReference>
<proteinExistence type="predicted"/>
<accession>A0A381P8U6</accession>
<dbReference type="InterPro" id="IPR011051">
    <property type="entry name" value="RmlC_Cupin_sf"/>
</dbReference>
<dbReference type="SUPFAM" id="SSF51182">
    <property type="entry name" value="RmlC-like cupins"/>
    <property type="match status" value="2"/>
</dbReference>
<protein>
    <recommendedName>
        <fullName evidence="2">Cupin 2 conserved barrel domain-containing protein</fullName>
    </recommendedName>
</protein>
<gene>
    <name evidence="1" type="ORF">METZ01_LOCUS14887</name>
</gene>
<sequence length="307" mass="32319">VAPSFLAVALVVAPVLQADPSGFVAWDSSELEERSLALGTRVGPDDSARETLADYGNPSGAHRFRFIRRDGDGRPEQHDNIDDVVYIQGGQGTLLVGGEMLGRRGDLGAAITGGSQYPVRAGDVLRIPAGTPHAYLVPDGGHVTYVLVRVPAFVGEVVAAPDGPAPQLEPPGFGMWTSTELDERDTALATRVRPDGSARETLADYGAGGSSHRFRFIRRDSDGRPELHDDIIDVVFVQSGEGTMLVGGEMIGRSNAAGSAINGGVRYPVAAGDVLHIPARTPHSYLVPDGGHITYVLVRVPAFGGPN</sequence>
<evidence type="ECO:0000313" key="1">
    <source>
        <dbReference type="EMBL" id="SUZ62033.1"/>
    </source>
</evidence>